<dbReference type="EMBL" id="JAINUF010000018">
    <property type="protein sequence ID" value="KAJ8337861.1"/>
    <property type="molecule type" value="Genomic_DNA"/>
</dbReference>
<reference evidence="2" key="1">
    <citation type="journal article" date="2023" name="Science">
        <title>Genome structures resolve the early diversification of teleost fishes.</title>
        <authorList>
            <person name="Parey E."/>
            <person name="Louis A."/>
            <person name="Montfort J."/>
            <person name="Bouchez O."/>
            <person name="Roques C."/>
            <person name="Iampietro C."/>
            <person name="Lluch J."/>
            <person name="Castinel A."/>
            <person name="Donnadieu C."/>
            <person name="Desvignes T."/>
            <person name="Floi Bucao C."/>
            <person name="Jouanno E."/>
            <person name="Wen M."/>
            <person name="Mejri S."/>
            <person name="Dirks R."/>
            <person name="Jansen H."/>
            <person name="Henkel C."/>
            <person name="Chen W.J."/>
            <person name="Zahm M."/>
            <person name="Cabau C."/>
            <person name="Klopp C."/>
            <person name="Thompson A.W."/>
            <person name="Robinson-Rechavi M."/>
            <person name="Braasch I."/>
            <person name="Lecointre G."/>
            <person name="Bobe J."/>
            <person name="Postlethwait J.H."/>
            <person name="Berthelot C."/>
            <person name="Roest Crollius H."/>
            <person name="Guiguen Y."/>
        </authorList>
    </citation>
    <scope>NUCLEOTIDE SEQUENCE</scope>
    <source>
        <strain evidence="2">WJC10195</strain>
    </source>
</reference>
<organism evidence="2 3">
    <name type="scientific">Synaphobranchus kaupii</name>
    <name type="common">Kaup's arrowtooth eel</name>
    <dbReference type="NCBI Taxonomy" id="118154"/>
    <lineage>
        <taxon>Eukaryota</taxon>
        <taxon>Metazoa</taxon>
        <taxon>Chordata</taxon>
        <taxon>Craniata</taxon>
        <taxon>Vertebrata</taxon>
        <taxon>Euteleostomi</taxon>
        <taxon>Actinopterygii</taxon>
        <taxon>Neopterygii</taxon>
        <taxon>Teleostei</taxon>
        <taxon>Anguilliformes</taxon>
        <taxon>Synaphobranchidae</taxon>
        <taxon>Synaphobranchus</taxon>
    </lineage>
</organism>
<protein>
    <submittedName>
        <fullName evidence="2">Uncharacterized protein</fullName>
    </submittedName>
</protein>
<comment type="caution">
    <text evidence="2">The sequence shown here is derived from an EMBL/GenBank/DDBJ whole genome shotgun (WGS) entry which is preliminary data.</text>
</comment>
<evidence type="ECO:0000313" key="3">
    <source>
        <dbReference type="Proteomes" id="UP001152622"/>
    </source>
</evidence>
<evidence type="ECO:0000313" key="2">
    <source>
        <dbReference type="EMBL" id="KAJ8337861.1"/>
    </source>
</evidence>
<sequence length="78" mass="8653">MPHRKAMMIHWLCEACPVPIQQVHRDSDRAWRPLGEFRAPEPVQSAVGGVERSPRTAVTRARAGGAARGGPRDADQWL</sequence>
<feature type="region of interest" description="Disordered" evidence="1">
    <location>
        <begin position="43"/>
        <end position="78"/>
    </location>
</feature>
<accession>A0A9Q1IFP9</accession>
<proteinExistence type="predicted"/>
<dbReference type="AlphaFoldDB" id="A0A9Q1IFP9"/>
<dbReference type="Proteomes" id="UP001152622">
    <property type="component" value="Chromosome 18"/>
</dbReference>
<evidence type="ECO:0000256" key="1">
    <source>
        <dbReference type="SAM" id="MobiDB-lite"/>
    </source>
</evidence>
<gene>
    <name evidence="2" type="ORF">SKAU_G00368270</name>
</gene>
<name>A0A9Q1IFP9_SYNKA</name>
<feature type="compositionally biased region" description="Low complexity" evidence="1">
    <location>
        <begin position="55"/>
        <end position="65"/>
    </location>
</feature>
<keyword evidence="3" id="KW-1185">Reference proteome</keyword>